<evidence type="ECO:0000313" key="3">
    <source>
        <dbReference type="EMBL" id="OAF57433.1"/>
    </source>
</evidence>
<keyword evidence="2" id="KW-0472">Membrane</keyword>
<organism evidence="3">
    <name type="scientific">Pseudogymnoascus destructans</name>
    <dbReference type="NCBI Taxonomy" id="655981"/>
    <lineage>
        <taxon>Eukaryota</taxon>
        <taxon>Fungi</taxon>
        <taxon>Dikarya</taxon>
        <taxon>Ascomycota</taxon>
        <taxon>Pezizomycotina</taxon>
        <taxon>Leotiomycetes</taxon>
        <taxon>Thelebolales</taxon>
        <taxon>Thelebolaceae</taxon>
        <taxon>Pseudogymnoascus</taxon>
    </lineage>
</organism>
<keyword evidence="2" id="KW-0812">Transmembrane</keyword>
<dbReference type="RefSeq" id="XP_024322722.1">
    <property type="nucleotide sequence ID" value="XM_024468284.1"/>
</dbReference>
<keyword evidence="2" id="KW-1133">Transmembrane helix</keyword>
<feature type="transmembrane region" description="Helical" evidence="2">
    <location>
        <begin position="159"/>
        <end position="182"/>
    </location>
</feature>
<dbReference type="GeneID" id="36287726"/>
<feature type="transmembrane region" description="Helical" evidence="2">
    <location>
        <begin position="20"/>
        <end position="38"/>
    </location>
</feature>
<evidence type="ECO:0000256" key="2">
    <source>
        <dbReference type="SAM" id="Phobius"/>
    </source>
</evidence>
<dbReference type="Proteomes" id="UP000077154">
    <property type="component" value="Unassembled WGS sequence"/>
</dbReference>
<proteinExistence type="predicted"/>
<reference evidence="3" key="1">
    <citation type="submission" date="2016-03" db="EMBL/GenBank/DDBJ databases">
        <title>Updated assembly of Pseudogymnoascus destructans, the fungus causing white-nose syndrome of bats.</title>
        <authorList>
            <person name="Palmer J.M."/>
            <person name="Drees K.P."/>
            <person name="Foster J.T."/>
            <person name="Lindner D.L."/>
        </authorList>
    </citation>
    <scope>NUCLEOTIDE SEQUENCE [LARGE SCALE GENOMIC DNA]</scope>
    <source>
        <strain evidence="3">20631-21</strain>
    </source>
</reference>
<evidence type="ECO:0000256" key="1">
    <source>
        <dbReference type="SAM" id="MobiDB-lite"/>
    </source>
</evidence>
<accession>A0A177A8I1</accession>
<dbReference type="EMBL" id="KV441400">
    <property type="protein sequence ID" value="OAF57433.1"/>
    <property type="molecule type" value="Genomic_DNA"/>
</dbReference>
<dbReference type="AlphaFoldDB" id="A0A177A8I1"/>
<name>A0A177A8I1_9PEZI</name>
<sequence length="319" mass="33164">MKSDMSSTSSSTTESSSTGVSARTIAAGFVVLTLLVLVSTTGEPSSARTTATGFITLPLRGLGFATSSSSSSCSPSKSSTTSPTSTSSPSACSTAAFPVLRSILISSLPSSILSMLPSILSMLPSILSILPPIPFTLSLMLSNCPSMSATIAPARGSSAFFWFSSTVLPIFLAFLCVASSFADSTTPTATPPEAEADTSPDEAAFRLPFRSFSLPTSFPSGRKRGLSDTPFNTLLLGLPFFITSVSFAPSFIVFLPSPIVLSSLALKIVPSSGSSSSLSSITIARRAMVLSRCNNSLAARLLLCPAVYKYRLSVSYECR</sequence>
<protein>
    <submittedName>
        <fullName evidence="3">Uncharacterized protein</fullName>
    </submittedName>
</protein>
<gene>
    <name evidence="3" type="ORF">VC83_04655</name>
</gene>
<feature type="region of interest" description="Disordered" evidence="1">
    <location>
        <begin position="67"/>
        <end position="91"/>
    </location>
</feature>
<feature type="transmembrane region" description="Helical" evidence="2">
    <location>
        <begin position="234"/>
        <end position="255"/>
    </location>
</feature>